<dbReference type="AlphaFoldDB" id="A0A5C6V4G1"/>
<feature type="domain" description="HTH araC/xylS-type" evidence="4">
    <location>
        <begin position="228"/>
        <end position="326"/>
    </location>
</feature>
<evidence type="ECO:0000259" key="4">
    <source>
        <dbReference type="PROSITE" id="PS01124"/>
    </source>
</evidence>
<dbReference type="InterPro" id="IPR029062">
    <property type="entry name" value="Class_I_gatase-like"/>
</dbReference>
<comment type="caution">
    <text evidence="6">The sequence shown here is derived from an EMBL/GenBank/DDBJ whole genome shotgun (WGS) entry which is preliminary data.</text>
</comment>
<keyword evidence="2" id="KW-0238">DNA-binding</keyword>
<reference evidence="6 7" key="1">
    <citation type="journal article" date="2018" name="Int. J. Syst. Evol. Microbiol.">
        <title>Paraburkholderia azotifigens sp. nov., a nitrogen-fixing bacterium isolated from paddy soil.</title>
        <authorList>
            <person name="Choi G.M."/>
            <person name="Im W.T."/>
        </authorList>
    </citation>
    <scope>NUCLEOTIDE SEQUENCE [LARGE SCALE GENOMIC DNA]</scope>
    <source>
        <strain evidence="6 7">NF 2-5-3</strain>
    </source>
</reference>
<evidence type="ECO:0000313" key="7">
    <source>
        <dbReference type="Proteomes" id="UP000321776"/>
    </source>
</evidence>
<accession>A0A5C6V4G1</accession>
<dbReference type="Proteomes" id="UP000321776">
    <property type="component" value="Unassembled WGS sequence"/>
</dbReference>
<dbReference type="Proteomes" id="UP001481677">
    <property type="component" value="Unassembled WGS sequence"/>
</dbReference>
<dbReference type="InterPro" id="IPR018062">
    <property type="entry name" value="HTH_AraC-typ_CS"/>
</dbReference>
<evidence type="ECO:0000313" key="5">
    <source>
        <dbReference type="EMBL" id="MEM5345315.1"/>
    </source>
</evidence>
<dbReference type="GO" id="GO:0003700">
    <property type="term" value="F:DNA-binding transcription factor activity"/>
    <property type="evidence" value="ECO:0007669"/>
    <property type="project" value="InterPro"/>
</dbReference>
<dbReference type="InterPro" id="IPR009057">
    <property type="entry name" value="Homeodomain-like_sf"/>
</dbReference>
<evidence type="ECO:0000313" key="8">
    <source>
        <dbReference type="Proteomes" id="UP001481677"/>
    </source>
</evidence>
<sequence length="333" mass="36706">MTCASLESALTDWVQLPEPNVRCMPVTRRVAILLFEDCSFAVTVMLGEIFQAANEIASSANRNVRYELRFLSVTGGNVRCSSSICVWTDGLDSWHCVGFDTLFVSDGTGASAAARDERIVNWLRRVHANMIAVQPLGEGHRLFRSACAHAEPRSVGVEHGGAGETEGEEREHTSVRLELMKGALILLKRDIGDDCARSVAKQVMPDTLSAFPSLLGGSPDRDTADRVHVAARWLKDNCQRSITIEDAARVVDMSTRNFQRCFKIAVGVTPSAYLMRARFAIVCSLLTHSELPVDKIARHTGMSSGDRLAKVFRRQLNVSPTEYRIKTRLEAGI</sequence>
<name>A0A5C6V4G1_9BURK</name>
<dbReference type="GO" id="GO:0043565">
    <property type="term" value="F:sequence-specific DNA binding"/>
    <property type="evidence" value="ECO:0007669"/>
    <property type="project" value="InterPro"/>
</dbReference>
<dbReference type="PANTHER" id="PTHR46796">
    <property type="entry name" value="HTH-TYPE TRANSCRIPTIONAL ACTIVATOR RHAS-RELATED"/>
    <property type="match status" value="1"/>
</dbReference>
<gene>
    <name evidence="6" type="ORF">FRZ40_38605</name>
    <name evidence="5" type="ORF">V4C56_37540</name>
</gene>
<protein>
    <submittedName>
        <fullName evidence="6">Helix-turn-helix domain-containing protein</fullName>
    </submittedName>
</protein>
<keyword evidence="3" id="KW-0804">Transcription</keyword>
<dbReference type="InterPro" id="IPR018060">
    <property type="entry name" value="HTH_AraC"/>
</dbReference>
<reference evidence="6" key="2">
    <citation type="submission" date="2019-08" db="EMBL/GenBank/DDBJ databases">
        <authorList>
            <person name="Im W.-T."/>
        </authorList>
    </citation>
    <scope>NUCLEOTIDE SEQUENCE</scope>
    <source>
        <strain evidence="6">NF 2-5-3</strain>
    </source>
</reference>
<dbReference type="RefSeq" id="WP_147237722.1">
    <property type="nucleotide sequence ID" value="NZ_JAZHFZ010000046.1"/>
</dbReference>
<dbReference type="EMBL" id="VOQS01000005">
    <property type="protein sequence ID" value="TXC80212.1"/>
    <property type="molecule type" value="Genomic_DNA"/>
</dbReference>
<dbReference type="EMBL" id="JAZHGA010000045">
    <property type="protein sequence ID" value="MEM5345315.1"/>
    <property type="molecule type" value="Genomic_DNA"/>
</dbReference>
<evidence type="ECO:0000256" key="2">
    <source>
        <dbReference type="ARBA" id="ARBA00023125"/>
    </source>
</evidence>
<dbReference type="Pfam" id="PF12833">
    <property type="entry name" value="HTH_18"/>
    <property type="match status" value="1"/>
</dbReference>
<dbReference type="PROSITE" id="PS01124">
    <property type="entry name" value="HTH_ARAC_FAMILY_2"/>
    <property type="match status" value="1"/>
</dbReference>
<dbReference type="Gene3D" id="3.40.50.880">
    <property type="match status" value="1"/>
</dbReference>
<dbReference type="InterPro" id="IPR050204">
    <property type="entry name" value="AraC_XylS_family_regulators"/>
</dbReference>
<evidence type="ECO:0000256" key="3">
    <source>
        <dbReference type="ARBA" id="ARBA00023163"/>
    </source>
</evidence>
<organism evidence="6 7">
    <name type="scientific">Paraburkholderia azotifigens</name>
    <dbReference type="NCBI Taxonomy" id="2057004"/>
    <lineage>
        <taxon>Bacteria</taxon>
        <taxon>Pseudomonadati</taxon>
        <taxon>Pseudomonadota</taxon>
        <taxon>Betaproteobacteria</taxon>
        <taxon>Burkholderiales</taxon>
        <taxon>Burkholderiaceae</taxon>
        <taxon>Paraburkholderia</taxon>
    </lineage>
</organism>
<dbReference type="PROSITE" id="PS00041">
    <property type="entry name" value="HTH_ARAC_FAMILY_1"/>
    <property type="match status" value="1"/>
</dbReference>
<dbReference type="SMART" id="SM00342">
    <property type="entry name" value="HTH_ARAC"/>
    <property type="match status" value="1"/>
</dbReference>
<proteinExistence type="predicted"/>
<evidence type="ECO:0000313" key="6">
    <source>
        <dbReference type="EMBL" id="TXC80212.1"/>
    </source>
</evidence>
<dbReference type="SUPFAM" id="SSF46689">
    <property type="entry name" value="Homeodomain-like"/>
    <property type="match status" value="2"/>
</dbReference>
<keyword evidence="8" id="KW-1185">Reference proteome</keyword>
<dbReference type="SUPFAM" id="SSF52317">
    <property type="entry name" value="Class I glutamine amidotransferase-like"/>
    <property type="match status" value="1"/>
</dbReference>
<dbReference type="Gene3D" id="1.10.10.60">
    <property type="entry name" value="Homeodomain-like"/>
    <property type="match status" value="2"/>
</dbReference>
<keyword evidence="1" id="KW-0805">Transcription regulation</keyword>
<evidence type="ECO:0000256" key="1">
    <source>
        <dbReference type="ARBA" id="ARBA00023015"/>
    </source>
</evidence>
<reference evidence="5 8" key="3">
    <citation type="submission" date="2024-01" db="EMBL/GenBank/DDBJ databases">
        <title>The diversity of rhizobia nodulating Mimosa spp. in eleven states of Brazil covering several biomes is determined by host plant, location, and edaphic factors.</title>
        <authorList>
            <person name="Rouws L."/>
            <person name="Barauna A."/>
            <person name="Beukes C."/>
            <person name="De Faria S.M."/>
            <person name="Gross E."/>
            <person name="Dos Reis Junior F.B."/>
            <person name="Simon M."/>
            <person name="Maluk M."/>
            <person name="Odee D.W."/>
            <person name="Kenicer G."/>
            <person name="Young J.P.W."/>
            <person name="Reis V.M."/>
            <person name="Zilli J."/>
            <person name="James E.K."/>
        </authorList>
    </citation>
    <scope>NUCLEOTIDE SEQUENCE [LARGE SCALE GENOMIC DNA]</scope>
    <source>
        <strain evidence="5 8">JPY530</strain>
    </source>
</reference>